<proteinExistence type="predicted"/>
<dbReference type="AlphaFoldDB" id="A0A330L303"/>
<feature type="chain" id="PRO_5016379937" description="Lipoprotein" evidence="2">
    <location>
        <begin position="25"/>
        <end position="327"/>
    </location>
</feature>
<keyword evidence="4" id="KW-1185">Reference proteome</keyword>
<gene>
    <name evidence="3" type="ORF">NITLEN_100043</name>
</gene>
<organism evidence="3 4">
    <name type="scientific">Nitrospira lenta</name>
    <dbReference type="NCBI Taxonomy" id="1436998"/>
    <lineage>
        <taxon>Bacteria</taxon>
        <taxon>Pseudomonadati</taxon>
        <taxon>Nitrospirota</taxon>
        <taxon>Nitrospiria</taxon>
        <taxon>Nitrospirales</taxon>
        <taxon>Nitrospiraceae</taxon>
        <taxon>Nitrospira</taxon>
    </lineage>
</organism>
<evidence type="ECO:0000313" key="3">
    <source>
        <dbReference type="EMBL" id="SPP64173.1"/>
    </source>
</evidence>
<feature type="region of interest" description="Disordered" evidence="1">
    <location>
        <begin position="170"/>
        <end position="189"/>
    </location>
</feature>
<feature type="signal peptide" evidence="2">
    <location>
        <begin position="1"/>
        <end position="24"/>
    </location>
</feature>
<dbReference type="InParanoid" id="A0A330L303"/>
<dbReference type="Proteomes" id="UP000248168">
    <property type="component" value="Unassembled WGS sequence"/>
</dbReference>
<evidence type="ECO:0008006" key="5">
    <source>
        <dbReference type="Google" id="ProtNLM"/>
    </source>
</evidence>
<protein>
    <recommendedName>
        <fullName evidence="5">Lipoprotein</fullName>
    </recommendedName>
</protein>
<sequence>MLARLSRIALFLLLGCAFPNNGIAATSAYVQTTEGLDLNRVQFIVSAPPEFTSRLSRQARSLIAKAGLPLHDSEDQDRPLIATLTLTLDPQPLGNDCPGHILYTPSLTLTEPVLISRNSVIMDNITWLAHARAQVRTSVTITDIEHDLEEFMHQFITDYRAANAASRSSIPSSLSTVPHPEASHPAITPTAPEALHRDSTLKALRIDQLQLSVSAGRFSRELTAQALQQFRNAGLALSRDQPHNDQLTLGVELTQQSLEDHCPGKILYESGLYLVEPIQLTRNPRVSIWSDTWLRETTQVVAPRSQEQLESDQDTLLRQFINSLKTH</sequence>
<evidence type="ECO:0000256" key="1">
    <source>
        <dbReference type="SAM" id="MobiDB-lite"/>
    </source>
</evidence>
<evidence type="ECO:0000256" key="2">
    <source>
        <dbReference type="SAM" id="SignalP"/>
    </source>
</evidence>
<dbReference type="EMBL" id="OUNR01000002">
    <property type="protein sequence ID" value="SPP64173.1"/>
    <property type="molecule type" value="Genomic_DNA"/>
</dbReference>
<keyword evidence="2" id="KW-0732">Signal</keyword>
<name>A0A330L303_9BACT</name>
<reference evidence="4" key="1">
    <citation type="submission" date="2018-04" db="EMBL/GenBank/DDBJ databases">
        <authorList>
            <person name="Lucker S."/>
            <person name="Sakoula D."/>
        </authorList>
    </citation>
    <scope>NUCLEOTIDE SEQUENCE [LARGE SCALE GENOMIC DNA]</scope>
</reference>
<accession>A0A330L303</accession>
<evidence type="ECO:0000313" key="4">
    <source>
        <dbReference type="Proteomes" id="UP000248168"/>
    </source>
</evidence>